<dbReference type="SUPFAM" id="SSF54171">
    <property type="entry name" value="DNA-binding domain"/>
    <property type="match status" value="1"/>
</dbReference>
<dbReference type="Gene3D" id="3.30.730.10">
    <property type="entry name" value="AP2/ERF domain"/>
    <property type="match status" value="1"/>
</dbReference>
<keyword evidence="4" id="KW-0804">Transcription</keyword>
<keyword evidence="2" id="KW-0805">Transcription regulation</keyword>
<evidence type="ECO:0000313" key="9">
    <source>
        <dbReference type="EMBL" id="CCX35464.1"/>
    </source>
</evidence>
<evidence type="ECO:0000256" key="3">
    <source>
        <dbReference type="ARBA" id="ARBA00023125"/>
    </source>
</evidence>
<dbReference type="Pfam" id="PF00847">
    <property type="entry name" value="AP2"/>
    <property type="match status" value="1"/>
</dbReference>
<evidence type="ECO:0000256" key="7">
    <source>
        <dbReference type="SAM" id="MobiDB-lite"/>
    </source>
</evidence>
<dbReference type="GO" id="GO:0004523">
    <property type="term" value="F:RNA-DNA hybrid ribonuclease activity"/>
    <property type="evidence" value="ECO:0007669"/>
    <property type="project" value="InterPro"/>
</dbReference>
<dbReference type="SUPFAM" id="SSF53098">
    <property type="entry name" value="Ribonuclease H-like"/>
    <property type="match status" value="1"/>
</dbReference>
<evidence type="ECO:0000256" key="6">
    <source>
        <dbReference type="ARBA" id="ARBA00024343"/>
    </source>
</evidence>
<dbReference type="EMBL" id="HF968765">
    <property type="protein sequence ID" value="CCX35464.1"/>
    <property type="molecule type" value="Genomic_DNA"/>
</dbReference>
<reference evidence="9" key="1">
    <citation type="journal article" date="2013" name="Mol. Breed.">
        <title>The columnar mutation ("Co-gene") of apple (Malus x domestica) is due to a Gypsy-like retrotransposon integration.</title>
        <authorList>
            <person name="Otto D."/>
            <person name="Petersen R."/>
            <person name="Brauksiepe B."/>
            <person name="Braun P."/>
            <person name="Schmidt E.R."/>
        </authorList>
    </citation>
    <scope>NUCLEOTIDE SEQUENCE</scope>
</reference>
<dbReference type="PANTHER" id="PTHR31190">
    <property type="entry name" value="DNA-BINDING DOMAIN"/>
    <property type="match status" value="1"/>
</dbReference>
<dbReference type="InterPro" id="IPR002156">
    <property type="entry name" value="RNaseH_domain"/>
</dbReference>
<dbReference type="CDD" id="cd00018">
    <property type="entry name" value="AP2"/>
    <property type="match status" value="1"/>
</dbReference>
<dbReference type="InterPro" id="IPR036397">
    <property type="entry name" value="RNaseH_sf"/>
</dbReference>
<keyword evidence="5" id="KW-0539">Nucleus</keyword>
<feature type="domain" description="AP2/ERF" evidence="8">
    <location>
        <begin position="23"/>
        <end position="81"/>
    </location>
</feature>
<evidence type="ECO:0000256" key="4">
    <source>
        <dbReference type="ARBA" id="ARBA00023163"/>
    </source>
</evidence>
<dbReference type="InterPro" id="IPR001471">
    <property type="entry name" value="AP2/ERF_dom"/>
</dbReference>
<dbReference type="InterPro" id="IPR044730">
    <property type="entry name" value="RNase_H-like_dom_plant"/>
</dbReference>
<dbReference type="InterPro" id="IPR012337">
    <property type="entry name" value="RNaseH-like_sf"/>
</dbReference>
<dbReference type="FunFam" id="3.30.730.10:FF:000001">
    <property type="entry name" value="Ethylene-responsive transcription factor 2"/>
    <property type="match status" value="1"/>
</dbReference>
<dbReference type="InterPro" id="IPR036955">
    <property type="entry name" value="AP2/ERF_dom_sf"/>
</dbReference>
<dbReference type="InterPro" id="IPR044808">
    <property type="entry name" value="ERF_plant"/>
</dbReference>
<comment type="subcellular location">
    <subcellularLocation>
        <location evidence="1">Nucleus</location>
    </subcellularLocation>
</comment>
<feature type="region of interest" description="Disordered" evidence="7">
    <location>
        <begin position="1"/>
        <end position="27"/>
    </location>
</feature>
<sequence length="347" mass="36822">MEGKRGPENNNQQKEPKARGQNRYRGIRKRPWGKFAAEIRDPSRNGARLWLGTFETAEEAARAYDRAAFGFRGHLAILNFPNDYQYHNPSSSLSTLCSSSSSASSSSFSSVDPGRSINFGRGQEEDKVIEFENYVDACWRSDSLRGDIGIVVRDDYSGCIAVRSVRVHATSVAMAEALAVLEGCVLANNLQLQEVVIESDVQAIIRYLISPSLSCDWDMLPILSRALEEFISGDVRLRLGCKTTIFARGCFEQGRSFVSSNVKGGVFCMGRWDDAGVLVGDDNDNNCEENGCASGGGGGGGGNGGGNNDCGSCASNGGWYGCGDGCKGGGGGDKNGGGNGSGGHCVL</sequence>
<accession>W0UTL6</accession>
<dbReference type="Pfam" id="PF13456">
    <property type="entry name" value="RVT_3"/>
    <property type="match status" value="1"/>
</dbReference>
<dbReference type="PROSITE" id="PS51032">
    <property type="entry name" value="AP2_ERF"/>
    <property type="match status" value="1"/>
</dbReference>
<name>W0UTL6_MALDO</name>
<dbReference type="GO" id="GO:0005634">
    <property type="term" value="C:nucleus"/>
    <property type="evidence" value="ECO:0007669"/>
    <property type="project" value="UniProtKB-SubCell"/>
</dbReference>
<organism evidence="9">
    <name type="scientific">Malus domestica</name>
    <name type="common">Apple</name>
    <name type="synonym">Pyrus malus</name>
    <dbReference type="NCBI Taxonomy" id="3750"/>
    <lineage>
        <taxon>Eukaryota</taxon>
        <taxon>Viridiplantae</taxon>
        <taxon>Streptophyta</taxon>
        <taxon>Embryophyta</taxon>
        <taxon>Tracheophyta</taxon>
        <taxon>Spermatophyta</taxon>
        <taxon>Magnoliopsida</taxon>
        <taxon>eudicotyledons</taxon>
        <taxon>Gunneridae</taxon>
        <taxon>Pentapetalae</taxon>
        <taxon>rosids</taxon>
        <taxon>fabids</taxon>
        <taxon>Rosales</taxon>
        <taxon>Rosaceae</taxon>
        <taxon>Amygdaloideae</taxon>
        <taxon>Maleae</taxon>
        <taxon>Malus</taxon>
    </lineage>
</organism>
<dbReference type="PRINTS" id="PR00367">
    <property type="entry name" value="ETHRSPELEMNT"/>
</dbReference>
<dbReference type="Gene3D" id="3.30.420.10">
    <property type="entry name" value="Ribonuclease H-like superfamily/Ribonuclease H"/>
    <property type="match status" value="1"/>
</dbReference>
<dbReference type="GO" id="GO:0003700">
    <property type="term" value="F:DNA-binding transcription factor activity"/>
    <property type="evidence" value="ECO:0007669"/>
    <property type="project" value="InterPro"/>
</dbReference>
<dbReference type="AlphaFoldDB" id="W0UTL6"/>
<evidence type="ECO:0000256" key="2">
    <source>
        <dbReference type="ARBA" id="ARBA00023015"/>
    </source>
</evidence>
<evidence type="ECO:0000259" key="8">
    <source>
        <dbReference type="PROSITE" id="PS51032"/>
    </source>
</evidence>
<keyword evidence="3" id="KW-0238">DNA-binding</keyword>
<protein>
    <recommendedName>
        <fullName evidence="8">AP2/ERF domain-containing protein</fullName>
    </recommendedName>
</protein>
<evidence type="ECO:0000256" key="1">
    <source>
        <dbReference type="ARBA" id="ARBA00004123"/>
    </source>
</evidence>
<dbReference type="GO" id="GO:0003677">
    <property type="term" value="F:DNA binding"/>
    <property type="evidence" value="ECO:0007669"/>
    <property type="project" value="UniProtKB-KW"/>
</dbReference>
<dbReference type="CDD" id="cd06222">
    <property type="entry name" value="RNase_H_like"/>
    <property type="match status" value="1"/>
</dbReference>
<dbReference type="SMR" id="W0UTL6"/>
<dbReference type="PANTHER" id="PTHR31190:SF134">
    <property type="entry name" value="ETHYLENE-RESPONSIVE TRANSCRIPTION FACTOR ERF098-LIKE"/>
    <property type="match status" value="1"/>
</dbReference>
<dbReference type="SMART" id="SM00380">
    <property type="entry name" value="AP2"/>
    <property type="match status" value="1"/>
</dbReference>
<dbReference type="InterPro" id="IPR016177">
    <property type="entry name" value="DNA-bd_dom_sf"/>
</dbReference>
<proteinExistence type="inferred from homology"/>
<evidence type="ECO:0000256" key="5">
    <source>
        <dbReference type="ARBA" id="ARBA00023242"/>
    </source>
</evidence>
<comment type="similarity">
    <text evidence="6">Belongs to the AP2/ERF transcription factor family. ERF subfamily.</text>
</comment>
<dbReference type="GO" id="GO:0009873">
    <property type="term" value="P:ethylene-activated signaling pathway"/>
    <property type="evidence" value="ECO:0007669"/>
    <property type="project" value="InterPro"/>
</dbReference>